<dbReference type="OrthoDB" id="2086192at2"/>
<evidence type="ECO:0000313" key="2">
    <source>
        <dbReference type="Proteomes" id="UP000184536"/>
    </source>
</evidence>
<evidence type="ECO:0000313" key="1">
    <source>
        <dbReference type="EMBL" id="SHJ24240.1"/>
    </source>
</evidence>
<accession>A0A1M6HPW1</accession>
<gene>
    <name evidence="1" type="ORF">SAMN02745975_01593</name>
</gene>
<dbReference type="AlphaFoldDB" id="A0A1M6HPW1"/>
<sequence>MKNLSFNKKLEIEREKLDKLAVEALKKGIPLNQDEAFIAQNHKVDELVVRIQRDKLKNRKNQQVR</sequence>
<name>A0A1M6HPW1_9FIRM</name>
<evidence type="ECO:0008006" key="3">
    <source>
        <dbReference type="Google" id="ProtNLM"/>
    </source>
</evidence>
<organism evidence="1 2">
    <name type="scientific">Geosporobacter subterraneus DSM 17957</name>
    <dbReference type="NCBI Taxonomy" id="1121919"/>
    <lineage>
        <taxon>Bacteria</taxon>
        <taxon>Bacillati</taxon>
        <taxon>Bacillota</taxon>
        <taxon>Clostridia</taxon>
        <taxon>Peptostreptococcales</taxon>
        <taxon>Thermotaleaceae</taxon>
        <taxon>Geosporobacter</taxon>
    </lineage>
</organism>
<dbReference type="RefSeq" id="WP_110940768.1">
    <property type="nucleotide sequence ID" value="NZ_FQZV01000018.1"/>
</dbReference>
<protein>
    <recommendedName>
        <fullName evidence="3">Spo0E like sporulation regulatory protein</fullName>
    </recommendedName>
</protein>
<keyword evidence="2" id="KW-1185">Reference proteome</keyword>
<proteinExistence type="predicted"/>
<dbReference type="EMBL" id="FQZV01000018">
    <property type="protein sequence ID" value="SHJ24240.1"/>
    <property type="molecule type" value="Genomic_DNA"/>
</dbReference>
<dbReference type="STRING" id="1121919.SAMN02745975_01593"/>
<dbReference type="Proteomes" id="UP000184536">
    <property type="component" value="Unassembled WGS sequence"/>
</dbReference>
<reference evidence="2" key="1">
    <citation type="submission" date="2016-11" db="EMBL/GenBank/DDBJ databases">
        <authorList>
            <person name="Varghese N."/>
            <person name="Submissions S."/>
        </authorList>
    </citation>
    <scope>NUCLEOTIDE SEQUENCE [LARGE SCALE GENOMIC DNA]</scope>
    <source>
        <strain evidence="2">DSM 17957</strain>
    </source>
</reference>